<proteinExistence type="predicted"/>
<accession>A0A553NG15</accession>
<dbReference type="OrthoDB" id="186812at2759"/>
<evidence type="ECO:0000313" key="1">
    <source>
        <dbReference type="EMBL" id="TRY64402.1"/>
    </source>
</evidence>
<sequence length="140" mass="15835">MNFPANRRQACTKDPPCMRGWMTQRRTKIKTLSRTIFSLSATRSYGINTSRMQCCDFVVFSDVLSESSKPLDERVEARGPGRTPLGSGAPDFDSVMARCFYEACLLMKEQKPMAFDCHHLSYIVSEHSLMMVPSHSSLKT</sequence>
<comment type="caution">
    <text evidence="1">The sequence shown here is derived from an EMBL/GenBank/DDBJ whole genome shotgun (WGS) entry which is preliminary data.</text>
</comment>
<name>A0A553NG15_9TELE</name>
<gene>
    <name evidence="1" type="ORF">DNTS_017098</name>
</gene>
<dbReference type="AlphaFoldDB" id="A0A553NG15"/>
<evidence type="ECO:0000313" key="2">
    <source>
        <dbReference type="Proteomes" id="UP000316079"/>
    </source>
</evidence>
<dbReference type="EMBL" id="SRMA01026995">
    <property type="protein sequence ID" value="TRY64402.1"/>
    <property type="molecule type" value="Genomic_DNA"/>
</dbReference>
<reference evidence="1 2" key="1">
    <citation type="journal article" date="2019" name="Sci. Data">
        <title>Hybrid genome assembly and annotation of Danionella translucida.</title>
        <authorList>
            <person name="Kadobianskyi M."/>
            <person name="Schulze L."/>
            <person name="Schuelke M."/>
            <person name="Judkewitz B."/>
        </authorList>
    </citation>
    <scope>NUCLEOTIDE SEQUENCE [LARGE SCALE GENOMIC DNA]</scope>
    <source>
        <strain evidence="1 2">Bolton</strain>
    </source>
</reference>
<organism evidence="1 2">
    <name type="scientific">Danionella cerebrum</name>
    <dbReference type="NCBI Taxonomy" id="2873325"/>
    <lineage>
        <taxon>Eukaryota</taxon>
        <taxon>Metazoa</taxon>
        <taxon>Chordata</taxon>
        <taxon>Craniata</taxon>
        <taxon>Vertebrata</taxon>
        <taxon>Euteleostomi</taxon>
        <taxon>Actinopterygii</taxon>
        <taxon>Neopterygii</taxon>
        <taxon>Teleostei</taxon>
        <taxon>Ostariophysi</taxon>
        <taxon>Cypriniformes</taxon>
        <taxon>Danionidae</taxon>
        <taxon>Danioninae</taxon>
        <taxon>Danionella</taxon>
    </lineage>
</organism>
<dbReference type="Proteomes" id="UP000316079">
    <property type="component" value="Unassembled WGS sequence"/>
</dbReference>
<protein>
    <submittedName>
        <fullName evidence="1">Uncharacterized protein</fullName>
    </submittedName>
</protein>
<keyword evidence="2" id="KW-1185">Reference proteome</keyword>